<feature type="binding site" evidence="3">
    <location>
        <position position="359"/>
    </location>
    <ligand>
        <name>Mn(2+)</name>
        <dbReference type="ChEBI" id="CHEBI:29035"/>
        <label>2</label>
    </ligand>
</feature>
<proteinExistence type="inferred from homology"/>
<dbReference type="RefSeq" id="WP_007290502.1">
    <property type="nucleotide sequence ID" value="NZ_AAWL01000030.1"/>
</dbReference>
<sequence>MNWQYLVDEYLPTLIAIRRQLHRYPELAFHEVRTAEVIASILISAGLEVKTGIALTGVTGLIRGAGPRTVAVRADMDALPIQEQSQAPYASTVPNVMHACGHDGHMAIALGAAMVLQRLRPRLPGSVKFIFQPAEEGPGGAQPMIAAGVLTEPEVEAVFGFHLYNPLPAGQIGLSYGQTCAATDEIKITIVGKGGHGAHPHQTVDAVVVAAQVVNALQTVVSRQINPLDAAVVTIGSIRGGYANNVIADRVELWGTVRTLSEKLRAAMPAKIEQIVSGITAAHGAAYEFVYNRGYPPLITDHALTALVAASAARIVGPDNIVRLDPSMGGEDFAYFAQAAPAAFFRIGSGGEAFPYPSHHPRFDFDESAIGIGVRVLVQTVLDYFQSTAAN</sequence>
<reference evidence="5 6" key="2">
    <citation type="submission" date="2007-01" db="EMBL/GenBank/DDBJ databases">
        <title>Sequencing of the draft genome and assembly of Thermosinus carboxydivorans Nor1.</title>
        <authorList>
            <consortium name="US DOE Joint Genome Institute (JGI-PGF)"/>
            <person name="Copeland A."/>
            <person name="Lucas S."/>
            <person name="Lapidus A."/>
            <person name="Barry K."/>
            <person name="Glavina del Rio T."/>
            <person name="Dalin E."/>
            <person name="Tice H."/>
            <person name="Bruce D."/>
            <person name="Pitluck S."/>
            <person name="Richardson P."/>
        </authorList>
    </citation>
    <scope>NUCLEOTIDE SEQUENCE [LARGE SCALE GENOMIC DNA]</scope>
    <source>
        <strain evidence="5 6">Nor1</strain>
    </source>
</reference>
<dbReference type="Pfam" id="PF07687">
    <property type="entry name" value="M20_dimer"/>
    <property type="match status" value="1"/>
</dbReference>
<dbReference type="InterPro" id="IPR017439">
    <property type="entry name" value="Amidohydrolase"/>
</dbReference>
<dbReference type="eggNOG" id="COG1473">
    <property type="taxonomic scope" value="Bacteria"/>
</dbReference>
<dbReference type="FunFam" id="3.30.70.360:FF:000014">
    <property type="entry name" value="N-acyl-L-amino acid amidohydrolase"/>
    <property type="match status" value="1"/>
</dbReference>
<evidence type="ECO:0000259" key="4">
    <source>
        <dbReference type="Pfam" id="PF07687"/>
    </source>
</evidence>
<keyword evidence="3" id="KW-0464">Manganese</keyword>
<comment type="similarity">
    <text evidence="1">Belongs to the peptidase M20 family.</text>
</comment>
<dbReference type="Proteomes" id="UP000005139">
    <property type="component" value="Unassembled WGS sequence"/>
</dbReference>
<dbReference type="OrthoDB" id="9776731at2"/>
<comment type="caution">
    <text evidence="5">The sequence shown here is derived from an EMBL/GenBank/DDBJ whole genome shotgun (WGS) entry which is preliminary data.</text>
</comment>
<evidence type="ECO:0000256" key="2">
    <source>
        <dbReference type="ARBA" id="ARBA00022801"/>
    </source>
</evidence>
<comment type="cofactor">
    <cofactor evidence="3">
        <name>Mn(2+)</name>
        <dbReference type="ChEBI" id="CHEBI:29035"/>
    </cofactor>
    <text evidence="3">The Mn(2+) ion enhances activity.</text>
</comment>
<name>A1HTZ9_9FIRM</name>
<dbReference type="PANTHER" id="PTHR11014:SF63">
    <property type="entry name" value="METALLOPEPTIDASE, PUTATIVE (AFU_ORTHOLOGUE AFUA_6G09600)-RELATED"/>
    <property type="match status" value="1"/>
</dbReference>
<accession>A1HTZ9</accession>
<dbReference type="PIRSF" id="PIRSF005962">
    <property type="entry name" value="Pept_M20D_amidohydro"/>
    <property type="match status" value="1"/>
</dbReference>
<keyword evidence="6" id="KW-1185">Reference proteome</keyword>
<dbReference type="InterPro" id="IPR002933">
    <property type="entry name" value="Peptidase_M20"/>
</dbReference>
<feature type="binding site" evidence="3">
    <location>
        <position position="162"/>
    </location>
    <ligand>
        <name>Mn(2+)</name>
        <dbReference type="ChEBI" id="CHEBI:29035"/>
        <label>2</label>
    </ligand>
</feature>
<dbReference type="InterPro" id="IPR036264">
    <property type="entry name" value="Bact_exopeptidase_dim_dom"/>
</dbReference>
<feature type="binding site" evidence="3">
    <location>
        <position position="102"/>
    </location>
    <ligand>
        <name>Mn(2+)</name>
        <dbReference type="ChEBI" id="CHEBI:29035"/>
        <label>2</label>
    </ligand>
</feature>
<gene>
    <name evidence="5" type="ORF">TcarDRAFT_0361</name>
</gene>
<dbReference type="Pfam" id="PF01546">
    <property type="entry name" value="Peptidase_M20"/>
    <property type="match status" value="1"/>
</dbReference>
<dbReference type="AlphaFoldDB" id="A1HTZ9"/>
<dbReference type="PANTHER" id="PTHR11014">
    <property type="entry name" value="PEPTIDASE M20 FAMILY MEMBER"/>
    <property type="match status" value="1"/>
</dbReference>
<dbReference type="SUPFAM" id="SSF55031">
    <property type="entry name" value="Bacterial exopeptidase dimerisation domain"/>
    <property type="match status" value="1"/>
</dbReference>
<dbReference type="Gene3D" id="3.30.70.360">
    <property type="match status" value="1"/>
</dbReference>
<dbReference type="EMBL" id="AAWL01000030">
    <property type="protein sequence ID" value="EAX46520.1"/>
    <property type="molecule type" value="Genomic_DNA"/>
</dbReference>
<reference evidence="5 6" key="1">
    <citation type="submission" date="2007-01" db="EMBL/GenBank/DDBJ databases">
        <title>Annotation of the draft genome assembly of Thermosinus carboxydivorans Nor1.</title>
        <authorList>
            <consortium name="US DOE Joint Genome Institute (JGI-ORNL)"/>
            <person name="Larimer F."/>
            <person name="Land M."/>
            <person name="Hauser L."/>
        </authorList>
    </citation>
    <scope>NUCLEOTIDE SEQUENCE [LARGE SCALE GENOMIC DNA]</scope>
    <source>
        <strain evidence="5 6">Nor1</strain>
    </source>
</reference>
<dbReference type="SUPFAM" id="SSF53187">
    <property type="entry name" value="Zn-dependent exopeptidases"/>
    <property type="match status" value="1"/>
</dbReference>
<keyword evidence="3" id="KW-0479">Metal-binding</keyword>
<feature type="binding site" evidence="3">
    <location>
        <position position="136"/>
    </location>
    <ligand>
        <name>Mn(2+)</name>
        <dbReference type="ChEBI" id="CHEBI:29035"/>
        <label>2</label>
    </ligand>
</feature>
<evidence type="ECO:0000256" key="1">
    <source>
        <dbReference type="ARBA" id="ARBA00006153"/>
    </source>
</evidence>
<evidence type="ECO:0000313" key="5">
    <source>
        <dbReference type="EMBL" id="EAX46520.1"/>
    </source>
</evidence>
<evidence type="ECO:0000256" key="3">
    <source>
        <dbReference type="PIRSR" id="PIRSR005962-1"/>
    </source>
</evidence>
<dbReference type="GO" id="GO:0004046">
    <property type="term" value="F:aminoacylase activity"/>
    <property type="evidence" value="ECO:0007669"/>
    <property type="project" value="UniProtKB-EC"/>
</dbReference>
<feature type="binding site" evidence="3">
    <location>
        <position position="100"/>
    </location>
    <ligand>
        <name>Mn(2+)</name>
        <dbReference type="ChEBI" id="CHEBI:29035"/>
        <label>2</label>
    </ligand>
</feature>
<dbReference type="InterPro" id="IPR011650">
    <property type="entry name" value="Peptidase_M20_dimer"/>
</dbReference>
<organism evidence="5 6">
    <name type="scientific">Thermosinus carboxydivorans Nor1</name>
    <dbReference type="NCBI Taxonomy" id="401526"/>
    <lineage>
        <taxon>Bacteria</taxon>
        <taxon>Bacillati</taxon>
        <taxon>Bacillota</taxon>
        <taxon>Negativicutes</taxon>
        <taxon>Selenomonadales</taxon>
        <taxon>Sporomusaceae</taxon>
        <taxon>Thermosinus</taxon>
    </lineage>
</organism>
<evidence type="ECO:0000313" key="6">
    <source>
        <dbReference type="Proteomes" id="UP000005139"/>
    </source>
</evidence>
<keyword evidence="2 5" id="KW-0378">Hydrolase</keyword>
<dbReference type="NCBIfam" id="TIGR01891">
    <property type="entry name" value="amidohydrolases"/>
    <property type="match status" value="1"/>
</dbReference>
<protein>
    <submittedName>
        <fullName evidence="5">Amidohydrolase</fullName>
        <ecNumber evidence="5">3.5.1.14</ecNumber>
    </submittedName>
</protein>
<dbReference type="EC" id="3.5.1.14" evidence="5"/>
<feature type="domain" description="Peptidase M20 dimerisation" evidence="4">
    <location>
        <begin position="186"/>
        <end position="277"/>
    </location>
</feature>
<dbReference type="GO" id="GO:0046872">
    <property type="term" value="F:metal ion binding"/>
    <property type="evidence" value="ECO:0007669"/>
    <property type="project" value="UniProtKB-KW"/>
</dbReference>
<dbReference type="Gene3D" id="3.40.630.10">
    <property type="entry name" value="Zn peptidases"/>
    <property type="match status" value="1"/>
</dbReference>